<feature type="domain" description="Potassium channel" evidence="2">
    <location>
        <begin position="103"/>
        <end position="154"/>
    </location>
</feature>
<organism evidence="3 4">
    <name type="scientific">Actinomycetospora rhizophila</name>
    <dbReference type="NCBI Taxonomy" id="1416876"/>
    <lineage>
        <taxon>Bacteria</taxon>
        <taxon>Bacillati</taxon>
        <taxon>Actinomycetota</taxon>
        <taxon>Actinomycetes</taxon>
        <taxon>Pseudonocardiales</taxon>
        <taxon>Pseudonocardiaceae</taxon>
        <taxon>Actinomycetospora</taxon>
    </lineage>
</organism>
<sequence length="307" mass="32702">MSPAADVLSSAVGAALIAVALFDVFATLFSHPRRHSPSRGVISATWSACHHVPGSRALALAGPVAFVVVVTSWATILAVGWALLYWPWMPEGFLHAAELDGAGTGLLDALSFSLVTLTTLGYGDVAPAHGLLRVAAPLESLLGLGLLTASVSWLLSIFPVLSRRRALAYEIRLLEEVGADAVDPGPPSPLPPGVYADLTSRLVACERDLVTFPITYYFHDDDPRFALPAVMGHLLDLAEQARRHSASTDAHFHAGLLLRAIDDFAASIVGRFRVLDGSTRDVLEAYAHDHAVGRPATDRPPRTGREA</sequence>
<feature type="transmembrane region" description="Helical" evidence="1">
    <location>
        <begin position="64"/>
        <end position="86"/>
    </location>
</feature>
<evidence type="ECO:0000313" key="3">
    <source>
        <dbReference type="EMBL" id="MFC5139806.1"/>
    </source>
</evidence>
<dbReference type="Pfam" id="PF07885">
    <property type="entry name" value="Ion_trans_2"/>
    <property type="match status" value="1"/>
</dbReference>
<dbReference type="SUPFAM" id="SSF81324">
    <property type="entry name" value="Voltage-gated potassium channels"/>
    <property type="match status" value="1"/>
</dbReference>
<dbReference type="InterPro" id="IPR013099">
    <property type="entry name" value="K_chnl_dom"/>
</dbReference>
<keyword evidence="1" id="KW-0812">Transmembrane</keyword>
<name>A0ABV9ZH07_9PSEU</name>
<evidence type="ECO:0000259" key="2">
    <source>
        <dbReference type="Pfam" id="PF07885"/>
    </source>
</evidence>
<gene>
    <name evidence="3" type="ORF">ACFPK1_16315</name>
</gene>
<reference evidence="4" key="1">
    <citation type="journal article" date="2019" name="Int. J. Syst. Evol. Microbiol.">
        <title>The Global Catalogue of Microorganisms (GCM) 10K type strain sequencing project: providing services to taxonomists for standard genome sequencing and annotation.</title>
        <authorList>
            <consortium name="The Broad Institute Genomics Platform"/>
            <consortium name="The Broad Institute Genome Sequencing Center for Infectious Disease"/>
            <person name="Wu L."/>
            <person name="Ma J."/>
        </authorList>
    </citation>
    <scope>NUCLEOTIDE SEQUENCE [LARGE SCALE GENOMIC DNA]</scope>
    <source>
        <strain evidence="4">XZYJ18</strain>
    </source>
</reference>
<keyword evidence="1" id="KW-1133">Transmembrane helix</keyword>
<dbReference type="Gene3D" id="1.10.287.70">
    <property type="match status" value="1"/>
</dbReference>
<evidence type="ECO:0000313" key="4">
    <source>
        <dbReference type="Proteomes" id="UP001596175"/>
    </source>
</evidence>
<feature type="transmembrane region" description="Helical" evidence="1">
    <location>
        <begin position="141"/>
        <end position="162"/>
    </location>
</feature>
<dbReference type="EMBL" id="JBHSKG010000008">
    <property type="protein sequence ID" value="MFC5139806.1"/>
    <property type="molecule type" value="Genomic_DNA"/>
</dbReference>
<keyword evidence="4" id="KW-1185">Reference proteome</keyword>
<comment type="caution">
    <text evidence="3">The sequence shown here is derived from an EMBL/GenBank/DDBJ whole genome shotgun (WGS) entry which is preliminary data.</text>
</comment>
<evidence type="ECO:0000256" key="1">
    <source>
        <dbReference type="SAM" id="Phobius"/>
    </source>
</evidence>
<keyword evidence="1" id="KW-0472">Membrane</keyword>
<accession>A0ABV9ZH07</accession>
<protein>
    <submittedName>
        <fullName evidence="3">Ion channel</fullName>
    </submittedName>
</protein>
<dbReference type="RefSeq" id="WP_378021988.1">
    <property type="nucleotide sequence ID" value="NZ_JBHSKG010000008.1"/>
</dbReference>
<feature type="transmembrane region" description="Helical" evidence="1">
    <location>
        <begin position="12"/>
        <end position="29"/>
    </location>
</feature>
<proteinExistence type="predicted"/>
<dbReference type="Proteomes" id="UP001596175">
    <property type="component" value="Unassembled WGS sequence"/>
</dbReference>